<evidence type="ECO:0000259" key="2">
    <source>
        <dbReference type="Pfam" id="PF00419"/>
    </source>
</evidence>
<sequence>MDKMKYSILDFCIIFAAVCFFAAFSMGSRAATPINISGTIMAPPPCVINGEKTIMVDFGENVVISRIDGSNYLTTIKYTLECKEQTKNAMKLMIAGTAAGFNSDLIQTFRTDLGIALKQNGQPLRVNQWMNFNYPEQPVLQAVPVKKPGADLPTGGFFAGATLKVDYQ</sequence>
<name>A0A379ZIW5_9GAMM</name>
<dbReference type="Proteomes" id="UP000255529">
    <property type="component" value="Unassembled WGS sequence"/>
</dbReference>
<protein>
    <submittedName>
        <fullName evidence="3">Putative minor fimbrial subunit StfF</fullName>
    </submittedName>
</protein>
<dbReference type="Pfam" id="PF00419">
    <property type="entry name" value="Fimbrial"/>
    <property type="match status" value="1"/>
</dbReference>
<dbReference type="GO" id="GO:0009289">
    <property type="term" value="C:pilus"/>
    <property type="evidence" value="ECO:0007669"/>
    <property type="project" value="InterPro"/>
</dbReference>
<dbReference type="InterPro" id="IPR036937">
    <property type="entry name" value="Adhesion_dom_fimbrial_sf"/>
</dbReference>
<dbReference type="Gene3D" id="2.60.40.1090">
    <property type="entry name" value="Fimbrial-type adhesion domain"/>
    <property type="match status" value="1"/>
</dbReference>
<dbReference type="SUPFAM" id="SSF49401">
    <property type="entry name" value="Bacterial adhesins"/>
    <property type="match status" value="1"/>
</dbReference>
<reference evidence="3 4" key="1">
    <citation type="submission" date="2018-06" db="EMBL/GenBank/DDBJ databases">
        <authorList>
            <consortium name="Pathogen Informatics"/>
            <person name="Doyle S."/>
        </authorList>
    </citation>
    <scope>NUCLEOTIDE SEQUENCE [LARGE SCALE GENOMIC DNA]</scope>
    <source>
        <strain evidence="3 4">NCTC11544</strain>
    </source>
</reference>
<evidence type="ECO:0000313" key="4">
    <source>
        <dbReference type="Proteomes" id="UP000255529"/>
    </source>
</evidence>
<feature type="chain" id="PRO_5016640834" evidence="1">
    <location>
        <begin position="31"/>
        <end position="168"/>
    </location>
</feature>
<dbReference type="GO" id="GO:0043709">
    <property type="term" value="P:cell adhesion involved in single-species biofilm formation"/>
    <property type="evidence" value="ECO:0007669"/>
    <property type="project" value="TreeGrafter"/>
</dbReference>
<accession>A0A379ZIW5</accession>
<dbReference type="InterPro" id="IPR050263">
    <property type="entry name" value="Bact_Fimbrial_Adh_Pro"/>
</dbReference>
<feature type="signal peptide" evidence="1">
    <location>
        <begin position="1"/>
        <end position="30"/>
    </location>
</feature>
<keyword evidence="1" id="KW-0732">Signal</keyword>
<dbReference type="AlphaFoldDB" id="A0A379ZIW5"/>
<dbReference type="InterPro" id="IPR000259">
    <property type="entry name" value="Adhesion_dom_fimbrial"/>
</dbReference>
<proteinExistence type="predicted"/>
<dbReference type="PANTHER" id="PTHR33420">
    <property type="entry name" value="FIMBRIAL SUBUNIT ELFA-RELATED"/>
    <property type="match status" value="1"/>
</dbReference>
<evidence type="ECO:0000256" key="1">
    <source>
        <dbReference type="SAM" id="SignalP"/>
    </source>
</evidence>
<gene>
    <name evidence="3" type="ORF">NCTC11544_02506</name>
</gene>
<dbReference type="PANTHER" id="PTHR33420:SF34">
    <property type="entry name" value="MINOR FIMBRIAL SUBUNIT"/>
    <property type="match status" value="1"/>
</dbReference>
<dbReference type="InterPro" id="IPR008966">
    <property type="entry name" value="Adhesion_dom_sf"/>
</dbReference>
<dbReference type="RefSeq" id="WP_115183562.1">
    <property type="nucleotide sequence ID" value="NZ_CAMKHO010000006.1"/>
</dbReference>
<organism evidence="3 4">
    <name type="scientific">Serratia quinivorans</name>
    <dbReference type="NCBI Taxonomy" id="137545"/>
    <lineage>
        <taxon>Bacteria</taxon>
        <taxon>Pseudomonadati</taxon>
        <taxon>Pseudomonadota</taxon>
        <taxon>Gammaproteobacteria</taxon>
        <taxon>Enterobacterales</taxon>
        <taxon>Yersiniaceae</taxon>
        <taxon>Serratia</taxon>
    </lineage>
</organism>
<evidence type="ECO:0000313" key="3">
    <source>
        <dbReference type="EMBL" id="SUI62583.1"/>
    </source>
</evidence>
<feature type="domain" description="Fimbrial-type adhesion" evidence="2">
    <location>
        <begin position="34"/>
        <end position="168"/>
    </location>
</feature>
<dbReference type="EMBL" id="UGYN01000002">
    <property type="protein sequence ID" value="SUI62583.1"/>
    <property type="molecule type" value="Genomic_DNA"/>
</dbReference>